<feature type="region of interest" description="Disordered" evidence="7">
    <location>
        <begin position="648"/>
        <end position="680"/>
    </location>
</feature>
<evidence type="ECO:0000256" key="2">
    <source>
        <dbReference type="ARBA" id="ARBA00020987"/>
    </source>
</evidence>
<dbReference type="eggNOG" id="ENOG502S1VE">
    <property type="taxonomic scope" value="Eukaryota"/>
</dbReference>
<evidence type="ECO:0000256" key="4">
    <source>
        <dbReference type="ARBA" id="ARBA00029821"/>
    </source>
</evidence>
<dbReference type="GO" id="GO:0032259">
    <property type="term" value="P:methylation"/>
    <property type="evidence" value="ECO:0007669"/>
    <property type="project" value="UniProtKB-KW"/>
</dbReference>
<feature type="compositionally biased region" description="Basic and acidic residues" evidence="7">
    <location>
        <begin position="648"/>
        <end position="660"/>
    </location>
</feature>
<evidence type="ECO:0000313" key="10">
    <source>
        <dbReference type="Proteomes" id="UP000002729"/>
    </source>
</evidence>
<evidence type="ECO:0000259" key="8">
    <source>
        <dbReference type="PROSITE" id="PS51569"/>
    </source>
</evidence>
<comment type="catalytic activity">
    <reaction evidence="5 6">
        <text>L-lysyl(79)-[histone H3] + 3 S-adenosyl-L-methionine = N(6),N(6),N(6)-trimethyl-L-lysyl(79)-[histone H3] + 3 S-adenosyl-L-homocysteine + 3 H(+)</text>
        <dbReference type="Rhea" id="RHEA:60328"/>
        <dbReference type="Rhea" id="RHEA-COMP:15549"/>
        <dbReference type="Rhea" id="RHEA-COMP:15552"/>
        <dbReference type="ChEBI" id="CHEBI:15378"/>
        <dbReference type="ChEBI" id="CHEBI:29969"/>
        <dbReference type="ChEBI" id="CHEBI:57856"/>
        <dbReference type="ChEBI" id="CHEBI:59789"/>
        <dbReference type="ChEBI" id="CHEBI:61961"/>
        <dbReference type="EC" id="2.1.1.360"/>
    </reaction>
</comment>
<dbReference type="InParanoid" id="F0XWJ7"/>
<dbReference type="OrthoDB" id="443402at2759"/>
<keyword evidence="10" id="KW-1185">Reference proteome</keyword>
<dbReference type="GO" id="GO:0051726">
    <property type="term" value="P:regulation of cell cycle"/>
    <property type="evidence" value="ECO:0007669"/>
    <property type="project" value="InterPro"/>
</dbReference>
<evidence type="ECO:0000256" key="5">
    <source>
        <dbReference type="ARBA" id="ARBA00047770"/>
    </source>
</evidence>
<reference evidence="9 10" key="1">
    <citation type="journal article" date="2011" name="Proc. Natl. Acad. Sci. U.S.A.">
        <title>Niche of harmful alga Aureococcus anophagefferens revealed through ecogenomics.</title>
        <authorList>
            <person name="Gobler C.J."/>
            <person name="Berry D.L."/>
            <person name="Dyhrman S.T."/>
            <person name="Wilhelm S.W."/>
            <person name="Salamov A."/>
            <person name="Lobanov A.V."/>
            <person name="Zhang Y."/>
            <person name="Collier J.L."/>
            <person name="Wurch L.L."/>
            <person name="Kustka A.B."/>
            <person name="Dill B.D."/>
            <person name="Shah M."/>
            <person name="VerBerkmoes N.C."/>
            <person name="Kuo A."/>
            <person name="Terry A."/>
            <person name="Pangilinan J."/>
            <person name="Lindquist E.A."/>
            <person name="Lucas S."/>
            <person name="Paulsen I.T."/>
            <person name="Hattenrath-Lehmann T.K."/>
            <person name="Talmage S.C."/>
            <person name="Walker E.A."/>
            <person name="Koch F."/>
            <person name="Burson A.M."/>
            <person name="Marcoval M.A."/>
            <person name="Tang Y.Z."/>
            <person name="Lecleir G.R."/>
            <person name="Coyne K.J."/>
            <person name="Berg G.M."/>
            <person name="Bertrand E.M."/>
            <person name="Saito M.A."/>
            <person name="Gladyshev V.N."/>
            <person name="Grigoriev I.V."/>
        </authorList>
    </citation>
    <scope>NUCLEOTIDE SEQUENCE [LARGE SCALE GENOMIC DNA]</scope>
    <source>
        <strain evidence="10">CCMP 1984</strain>
    </source>
</reference>
<keyword evidence="6" id="KW-0539">Nucleus</keyword>
<evidence type="ECO:0000256" key="3">
    <source>
        <dbReference type="ARBA" id="ARBA00022853"/>
    </source>
</evidence>
<comment type="miscellaneous">
    <text evidence="6">In contrast to other lysine histone methyltransferases, it does not contain a SET domain, suggesting the existence of another mechanism for methylation of lysine residues of histones.</text>
</comment>
<keyword evidence="3 6" id="KW-0156">Chromatin regulator</keyword>
<dbReference type="InterPro" id="IPR025789">
    <property type="entry name" value="DOT1_dom"/>
</dbReference>
<dbReference type="AlphaFoldDB" id="F0XWJ7"/>
<dbReference type="RefSeq" id="XP_009032425.1">
    <property type="nucleotide sequence ID" value="XM_009034177.1"/>
</dbReference>
<dbReference type="PANTHER" id="PTHR21451">
    <property type="entry name" value="HISTONE H3 METHYLTRANSFERASE"/>
    <property type="match status" value="1"/>
</dbReference>
<dbReference type="GO" id="GO:0005634">
    <property type="term" value="C:nucleus"/>
    <property type="evidence" value="ECO:0007669"/>
    <property type="project" value="UniProtKB-SubCell"/>
</dbReference>
<dbReference type="GO" id="GO:0140956">
    <property type="term" value="F:histone H3K79 trimethyltransferase activity"/>
    <property type="evidence" value="ECO:0007669"/>
    <property type="project" value="UniProtKB-EC"/>
</dbReference>
<keyword evidence="6" id="KW-0489">Methyltransferase</keyword>
<dbReference type="InterPro" id="IPR029063">
    <property type="entry name" value="SAM-dependent_MTases_sf"/>
</dbReference>
<dbReference type="EMBL" id="GL833120">
    <property type="protein sequence ID" value="EGB12784.1"/>
    <property type="molecule type" value="Genomic_DNA"/>
</dbReference>
<keyword evidence="6" id="KW-0808">Transferase</keyword>
<dbReference type="Proteomes" id="UP000002729">
    <property type="component" value="Unassembled WGS sequence"/>
</dbReference>
<dbReference type="GeneID" id="20223200"/>
<comment type="function">
    <text evidence="6">Histone methyltransferase that specifically trimethylates histone H3 to form H3K79me3. This methylation is required for telomere silencing and for the pachytene checkpoint during the meiotic cell cycle by allowing the recruitment of RAD9 to double strand breaks. Nucleosomes are preferred as substrate compared to free histone.</text>
</comment>
<dbReference type="EC" id="2.1.1.360" evidence="1 6"/>
<evidence type="ECO:0000256" key="7">
    <source>
        <dbReference type="SAM" id="MobiDB-lite"/>
    </source>
</evidence>
<keyword evidence="6" id="KW-0949">S-adenosyl-L-methionine</keyword>
<evidence type="ECO:0000256" key="6">
    <source>
        <dbReference type="RuleBase" id="RU271113"/>
    </source>
</evidence>
<organism evidence="10">
    <name type="scientific">Aureococcus anophagefferens</name>
    <name type="common">Harmful bloom alga</name>
    <dbReference type="NCBI Taxonomy" id="44056"/>
    <lineage>
        <taxon>Eukaryota</taxon>
        <taxon>Sar</taxon>
        <taxon>Stramenopiles</taxon>
        <taxon>Ochrophyta</taxon>
        <taxon>Pelagophyceae</taxon>
        <taxon>Pelagomonadales</taxon>
        <taxon>Pelagomonadaceae</taxon>
        <taxon>Aureococcus</taxon>
    </lineage>
</organism>
<feature type="domain" description="DOT1" evidence="8">
    <location>
        <begin position="1"/>
        <end position="281"/>
    </location>
</feature>
<dbReference type="SUPFAM" id="SSF53335">
    <property type="entry name" value="S-adenosyl-L-methionine-dependent methyltransferases"/>
    <property type="match status" value="1"/>
</dbReference>
<dbReference type="Gene3D" id="3.40.50.150">
    <property type="entry name" value="Vaccinia Virus protein VP39"/>
    <property type="match status" value="1"/>
</dbReference>
<dbReference type="PROSITE" id="PS51569">
    <property type="entry name" value="DOT1"/>
    <property type="match status" value="1"/>
</dbReference>
<comment type="subcellular location">
    <subcellularLocation>
        <location evidence="6">Nucleus</location>
    </subcellularLocation>
</comment>
<name>F0XWJ7_AURAN</name>
<dbReference type="InterPro" id="IPR030445">
    <property type="entry name" value="H3-K79_meTrfase"/>
</dbReference>
<evidence type="ECO:0000256" key="1">
    <source>
        <dbReference type="ARBA" id="ARBA00012190"/>
    </source>
</evidence>
<dbReference type="PANTHER" id="PTHR21451:SF19">
    <property type="entry name" value="ACTIVATED IN BLOCKED UNFOLDED PROTEIN RESPONSE"/>
    <property type="match status" value="1"/>
</dbReference>
<dbReference type="KEGG" id="aaf:AURANDRAFT_60852"/>
<comment type="similarity">
    <text evidence="6">Belongs to the class I-like SAM-binding methyltransferase superfamily. DOT1 family.</text>
</comment>
<protein>
    <recommendedName>
        <fullName evidence="2 6">Histone-lysine N-methyltransferase, H3 lysine-79 specific</fullName>
        <ecNumber evidence="1 6">2.1.1.360</ecNumber>
    </recommendedName>
    <alternativeName>
        <fullName evidence="4 6">Histone H3-K79 methyltransferase</fullName>
    </alternativeName>
</protein>
<proteinExistence type="inferred from homology"/>
<gene>
    <name evidence="9" type="ORF">AURANDRAFT_60852</name>
</gene>
<sequence>MAALKVAGIDQIKATVVPDIRDHQAYLAERAPAEREGFESSAGHKLFKHLYAPWPKTLGKKASRLAREENEFTHSSLVYGEVEYEPFVALLGVLLEDGLRPGGVFVDVGCGAGKAVFAAAIGHDFDKVVGIEILERLHAINADDLLPRFETHVRHEVMPERRQHCDVEFVLGDATVLDWAEARVVFANSTCFDEALMARLADRAAALAPGTYFVTTTTALPSDRFELRWKGFMRETWGDATVFVQRRREPGEGEDAEDASVASSVNALLRGSLRNLKLNATRERAAPRRGYQLMTRFGSFSSGGNMTAARALAALLAAAVVVADDPPRVMAWTPSGRDGFGSQYFGHMAVFGACRRVPGNGCCYVHQPISKVEHGLAVHSAEQFTGMRSDARCADHSPSGRQRPANLVVPQFPKPMEVKWYFLRDPDVRRELRAMYDAGAGKAGLEEHDCAYRIHVRRGDHGSRPGHAGVIGNGSYACLARSILRADPGAKICVYSEGHVGDFGELGAVDGVAFHLGGDPYETFHNFVTAEHLFVAHSLLSGAAAVLAVQARIYTVPYEPTMSAALAECWPGDCDCGGYYKRSRQCCKAPNRKVVEVMDGTDVWTMFGLSAARVADERARNDTSWAPKAPSIWPDWWPDPVEEHRKKLEARARAKRDRENQATAPLAPWASDPAVAKHLG</sequence>
<accession>F0XWJ7</accession>
<dbReference type="Pfam" id="PF08123">
    <property type="entry name" value="DOT1"/>
    <property type="match status" value="1"/>
</dbReference>
<evidence type="ECO:0000313" key="9">
    <source>
        <dbReference type="EMBL" id="EGB12784.1"/>
    </source>
</evidence>